<keyword evidence="2" id="KW-0732">Signal</keyword>
<dbReference type="SUPFAM" id="SSF53850">
    <property type="entry name" value="Periplasmic binding protein-like II"/>
    <property type="match status" value="1"/>
</dbReference>
<proteinExistence type="inferred from homology"/>
<gene>
    <name evidence="3" type="ORF">GCM10009416_17420</name>
</gene>
<feature type="signal peptide" evidence="2">
    <location>
        <begin position="1"/>
        <end position="25"/>
    </location>
</feature>
<dbReference type="PANTHER" id="PTHR42928:SF5">
    <property type="entry name" value="BLR1237 PROTEIN"/>
    <property type="match status" value="1"/>
</dbReference>
<dbReference type="PIRSF" id="PIRSF017082">
    <property type="entry name" value="YflP"/>
    <property type="match status" value="1"/>
</dbReference>
<reference evidence="4" key="1">
    <citation type="journal article" date="2019" name="Int. J. Syst. Evol. Microbiol.">
        <title>The Global Catalogue of Microorganisms (GCM) 10K type strain sequencing project: providing services to taxonomists for standard genome sequencing and annotation.</title>
        <authorList>
            <consortium name="The Broad Institute Genomics Platform"/>
            <consortium name="The Broad Institute Genome Sequencing Center for Infectious Disease"/>
            <person name="Wu L."/>
            <person name="Ma J."/>
        </authorList>
    </citation>
    <scope>NUCLEOTIDE SEQUENCE [LARGE SCALE GENOMIC DNA]</scope>
    <source>
        <strain evidence="4">JCM 9933</strain>
    </source>
</reference>
<accession>A0ABP3Q1L8</accession>
<dbReference type="InterPro" id="IPR042100">
    <property type="entry name" value="Bug_dom1"/>
</dbReference>
<dbReference type="Proteomes" id="UP001501588">
    <property type="component" value="Unassembled WGS sequence"/>
</dbReference>
<dbReference type="InterPro" id="IPR005064">
    <property type="entry name" value="BUG"/>
</dbReference>
<evidence type="ECO:0000313" key="4">
    <source>
        <dbReference type="Proteomes" id="UP001501588"/>
    </source>
</evidence>
<sequence>MAVRRRAAAAAAAVSAVLLALPAGAQDPAAAAWPASRPVTILGGFPNGSGVDIYARRLAEPLGRALGVPVVLDNRTGAGGNIASDAVAKARPDGHLFLLATAGTHAINASLYRDLPFDPVRDVTHVALLGDVPNVVLVSPERRPQYRACADLLAAARARPGALNYGSTGNGASTHLTGAQFAEAAGIELTHVPYRGQPGAMGALLAGDTDVFFNQSGPSIGAVQQGQVRALAVTTRERLPALPDVPTVEEACGLQGFESSTWYALLGPPGLPAAVRDRMNAEVARIVGAPEFRRWLVESQGITPPKDTSPDAFRRVHEADVGRWAEIVRASGARVD</sequence>
<feature type="chain" id="PRO_5046138646" evidence="2">
    <location>
        <begin position="26"/>
        <end position="336"/>
    </location>
</feature>
<dbReference type="Pfam" id="PF03401">
    <property type="entry name" value="TctC"/>
    <property type="match status" value="1"/>
</dbReference>
<evidence type="ECO:0000313" key="3">
    <source>
        <dbReference type="EMBL" id="GAA0579526.1"/>
    </source>
</evidence>
<protein>
    <submittedName>
        <fullName evidence="3">Tripartite tricarboxylate transporter substrate binding protein</fullName>
    </submittedName>
</protein>
<dbReference type="InterPro" id="IPR006311">
    <property type="entry name" value="TAT_signal"/>
</dbReference>
<comment type="caution">
    <text evidence="3">The sequence shown here is derived from an EMBL/GenBank/DDBJ whole genome shotgun (WGS) entry which is preliminary data.</text>
</comment>
<dbReference type="Gene3D" id="3.40.190.150">
    <property type="entry name" value="Bordetella uptake gene, domain 1"/>
    <property type="match status" value="1"/>
</dbReference>
<evidence type="ECO:0000256" key="1">
    <source>
        <dbReference type="ARBA" id="ARBA00006987"/>
    </source>
</evidence>
<dbReference type="Gene3D" id="3.40.190.10">
    <property type="entry name" value="Periplasmic binding protein-like II"/>
    <property type="match status" value="1"/>
</dbReference>
<dbReference type="RefSeq" id="WP_343894843.1">
    <property type="nucleotide sequence ID" value="NZ_BAAAFZ010000019.1"/>
</dbReference>
<evidence type="ECO:0000256" key="2">
    <source>
        <dbReference type="SAM" id="SignalP"/>
    </source>
</evidence>
<dbReference type="PROSITE" id="PS51318">
    <property type="entry name" value="TAT"/>
    <property type="match status" value="1"/>
</dbReference>
<name>A0ABP3Q1L8_9PROT</name>
<organism evidence="3 4">
    <name type="scientific">Craurococcus roseus</name>
    <dbReference type="NCBI Taxonomy" id="77585"/>
    <lineage>
        <taxon>Bacteria</taxon>
        <taxon>Pseudomonadati</taxon>
        <taxon>Pseudomonadota</taxon>
        <taxon>Alphaproteobacteria</taxon>
        <taxon>Acetobacterales</taxon>
        <taxon>Acetobacteraceae</taxon>
        <taxon>Craurococcus</taxon>
    </lineage>
</organism>
<keyword evidence="4" id="KW-1185">Reference proteome</keyword>
<comment type="similarity">
    <text evidence="1">Belongs to the UPF0065 (bug) family.</text>
</comment>
<dbReference type="EMBL" id="BAAAFZ010000019">
    <property type="protein sequence ID" value="GAA0579526.1"/>
    <property type="molecule type" value="Genomic_DNA"/>
</dbReference>
<dbReference type="PANTHER" id="PTHR42928">
    <property type="entry name" value="TRICARBOXYLATE-BINDING PROTEIN"/>
    <property type="match status" value="1"/>
</dbReference>